<dbReference type="InterPro" id="IPR007863">
    <property type="entry name" value="Peptidase_M16_C"/>
</dbReference>
<dbReference type="EMBL" id="JAASUB010000009">
    <property type="protein sequence ID" value="MBC1510071.1"/>
    <property type="molecule type" value="Genomic_DNA"/>
</dbReference>
<dbReference type="Proteomes" id="UP000587800">
    <property type="component" value="Unassembled WGS sequence"/>
</dbReference>
<evidence type="ECO:0000313" key="2">
    <source>
        <dbReference type="EMBL" id="MBC1488702.1"/>
    </source>
</evidence>
<dbReference type="InterPro" id="IPR011249">
    <property type="entry name" value="Metalloenz_LuxS/M16"/>
</dbReference>
<dbReference type="Pfam" id="PF05193">
    <property type="entry name" value="Peptidase_M16_C"/>
    <property type="match status" value="1"/>
</dbReference>
<dbReference type="GO" id="GO:0046872">
    <property type="term" value="F:metal ion binding"/>
    <property type="evidence" value="ECO:0007669"/>
    <property type="project" value="InterPro"/>
</dbReference>
<proteinExistence type="predicted"/>
<protein>
    <submittedName>
        <fullName evidence="2">Insulinase family protein</fullName>
    </submittedName>
</protein>
<dbReference type="EMBL" id="JAASTW010000006">
    <property type="protein sequence ID" value="MBC1488702.1"/>
    <property type="molecule type" value="Genomic_DNA"/>
</dbReference>
<dbReference type="SUPFAM" id="SSF63411">
    <property type="entry name" value="LuxS/MPP-like metallohydrolase"/>
    <property type="match status" value="2"/>
</dbReference>
<evidence type="ECO:0000259" key="1">
    <source>
        <dbReference type="Pfam" id="PF05193"/>
    </source>
</evidence>
<organism evidence="2 4">
    <name type="scientific">Listeria immobilis</name>
    <dbReference type="NCBI Taxonomy" id="2713502"/>
    <lineage>
        <taxon>Bacteria</taxon>
        <taxon>Bacillati</taxon>
        <taxon>Bacillota</taxon>
        <taxon>Bacilli</taxon>
        <taxon>Bacillales</taxon>
        <taxon>Listeriaceae</taxon>
        <taxon>Listeria</taxon>
    </lineage>
</organism>
<accession>A0A7X1C8X2</accession>
<name>A0A7X1C8X2_9LIST</name>
<dbReference type="PANTHER" id="PTHR11851">
    <property type="entry name" value="METALLOPROTEASE"/>
    <property type="match status" value="1"/>
</dbReference>
<dbReference type="NCBIfam" id="NF047422">
    <property type="entry name" value="YfmF_fam"/>
    <property type="match status" value="1"/>
</dbReference>
<comment type="caution">
    <text evidence="2">The sequence shown here is derived from an EMBL/GenBank/DDBJ whole genome shotgun (WGS) entry which is preliminary data.</text>
</comment>
<evidence type="ECO:0000313" key="3">
    <source>
        <dbReference type="EMBL" id="MBC1510071.1"/>
    </source>
</evidence>
<sequence>MTDKIFQEKIGPVALTIVPTEKYKSNKIVFKFRAPLERETVTKRSLLSILLETNNKKYPTQTAFRKQLANLYGANFYTTTAKKGNEHVLTVIFDMIDGQYVSDGSHILEDAFAFIHEALFSPNVTNGAFDNETLIREKENLKSSLEGIYDDKIRFASKRLVEEMFKADAYRFGSAGVLEDIDNITAEDLYTYYLQFIAEDAVEVFICGDVTTEQVTPLIEKMAFSPREERKGVFYTKEAPQEVQIIHEKQAINQGKLVLGYQTDTLFGDSDFVALQLANGLLGGFANSKIFINVREKASLAYYASSRIDSFKGFMVISAGIDEVNYKQALDIIQEQLVAMKQGDFTSDELNQTKEMLVNQLLETNDQAQGLIELVYNNVLREADLDLDTWIAKIKTTTKEEVVSAINKIKPDTIYFLSKGGEELHGKNHI</sequence>
<evidence type="ECO:0000313" key="4">
    <source>
        <dbReference type="Proteomes" id="UP000561617"/>
    </source>
</evidence>
<dbReference type="RefSeq" id="WP_185348276.1">
    <property type="nucleotide sequence ID" value="NZ_JAASTU010000006.1"/>
</dbReference>
<dbReference type="PANTHER" id="PTHR11851:SF186">
    <property type="entry name" value="INACTIVE METALLOPROTEASE YMFF-RELATED"/>
    <property type="match status" value="1"/>
</dbReference>
<reference evidence="4 5" key="1">
    <citation type="submission" date="2020-03" db="EMBL/GenBank/DDBJ databases">
        <title>Soil Listeria distribution.</title>
        <authorList>
            <person name="Liao J."/>
            <person name="Wiedmann M."/>
        </authorList>
    </citation>
    <scope>NUCLEOTIDE SEQUENCE [LARGE SCALE GENOMIC DNA]</scope>
    <source>
        <strain evidence="3 5">FSL L7-1515</strain>
        <strain evidence="2 4">FSL L7-1554</strain>
    </source>
</reference>
<dbReference type="Gene3D" id="3.30.830.10">
    <property type="entry name" value="Metalloenzyme, LuxS/M16 peptidase-like"/>
    <property type="match status" value="2"/>
</dbReference>
<dbReference type="Proteomes" id="UP000561617">
    <property type="component" value="Unassembled WGS sequence"/>
</dbReference>
<dbReference type="AlphaFoldDB" id="A0A7X1C8X2"/>
<evidence type="ECO:0000313" key="5">
    <source>
        <dbReference type="Proteomes" id="UP000587800"/>
    </source>
</evidence>
<gene>
    <name evidence="2" type="ORF">HCJ38_06685</name>
    <name evidence="3" type="ORF">HCJ59_09230</name>
</gene>
<dbReference type="InterPro" id="IPR050361">
    <property type="entry name" value="MPP/UQCRC_Complex"/>
</dbReference>
<keyword evidence="5" id="KW-1185">Reference proteome</keyword>
<feature type="domain" description="Peptidase M16 C-terminal" evidence="1">
    <location>
        <begin position="183"/>
        <end position="357"/>
    </location>
</feature>